<dbReference type="Pfam" id="PF01925">
    <property type="entry name" value="TauE"/>
    <property type="match status" value="1"/>
</dbReference>
<dbReference type="EMBL" id="BAAAPZ010000006">
    <property type="protein sequence ID" value="GAA2096541.1"/>
    <property type="molecule type" value="Genomic_DNA"/>
</dbReference>
<gene>
    <name evidence="6" type="ORF">GCM10009823_16730</name>
</gene>
<feature type="transmembrane region" description="Helical" evidence="5">
    <location>
        <begin position="231"/>
        <end position="252"/>
    </location>
</feature>
<keyword evidence="4 5" id="KW-0472">Membrane</keyword>
<evidence type="ECO:0000256" key="4">
    <source>
        <dbReference type="ARBA" id="ARBA00023136"/>
    </source>
</evidence>
<evidence type="ECO:0000256" key="1">
    <source>
        <dbReference type="ARBA" id="ARBA00004141"/>
    </source>
</evidence>
<evidence type="ECO:0000313" key="7">
    <source>
        <dbReference type="Proteomes" id="UP001500984"/>
    </source>
</evidence>
<keyword evidence="3 5" id="KW-1133">Transmembrane helix</keyword>
<sequence>MSASLLALVIAAVLVGAALQRLSGTGVGLVVAPTLALAMGPGLGVFVTNATTVVSGFLIMLSVLRDVDWKRWLVFAPMAVVGGVPAALLVRELGDGWLNIVIGAVVLLALVMTFSLPRVPHVSGRGLPPVTAAAGMVGGFLNTAAGVAAPAMVIYSKLARWEQRRFAATMQPTFMTMGLVSVGAKLSVGATTVAQLPPLWLFPVIAVAVVGGIGAGTWLSRRVSAEAARTVAIVLAGTGALVALARGLFSLLG</sequence>
<name>A0ABP5I9E5_9MICO</name>
<dbReference type="RefSeq" id="WP_344336865.1">
    <property type="nucleotide sequence ID" value="NZ_BAAAPZ010000006.1"/>
</dbReference>
<protein>
    <recommendedName>
        <fullName evidence="5">Probable membrane transporter protein</fullName>
    </recommendedName>
</protein>
<feature type="transmembrane region" description="Helical" evidence="5">
    <location>
        <begin position="174"/>
        <end position="194"/>
    </location>
</feature>
<comment type="similarity">
    <text evidence="5">Belongs to the 4-toluene sulfonate uptake permease (TSUP) (TC 2.A.102) family.</text>
</comment>
<keyword evidence="7" id="KW-1185">Reference proteome</keyword>
<evidence type="ECO:0000256" key="2">
    <source>
        <dbReference type="ARBA" id="ARBA00022692"/>
    </source>
</evidence>
<comment type="caution">
    <text evidence="6">The sequence shown here is derived from an EMBL/GenBank/DDBJ whole genome shotgun (WGS) entry which is preliminary data.</text>
</comment>
<reference evidence="7" key="1">
    <citation type="journal article" date="2019" name="Int. J. Syst. Evol. Microbiol.">
        <title>The Global Catalogue of Microorganisms (GCM) 10K type strain sequencing project: providing services to taxonomists for standard genome sequencing and annotation.</title>
        <authorList>
            <consortium name="The Broad Institute Genomics Platform"/>
            <consortium name="The Broad Institute Genome Sequencing Center for Infectious Disease"/>
            <person name="Wu L."/>
            <person name="Ma J."/>
        </authorList>
    </citation>
    <scope>NUCLEOTIDE SEQUENCE [LARGE SCALE GENOMIC DNA]</scope>
    <source>
        <strain evidence="7">JCM 15900</strain>
    </source>
</reference>
<organism evidence="6 7">
    <name type="scientific">Brevibacterium salitolerans</name>
    <dbReference type="NCBI Taxonomy" id="1403566"/>
    <lineage>
        <taxon>Bacteria</taxon>
        <taxon>Bacillati</taxon>
        <taxon>Actinomycetota</taxon>
        <taxon>Actinomycetes</taxon>
        <taxon>Micrococcales</taxon>
        <taxon>Brevibacteriaceae</taxon>
        <taxon>Brevibacterium</taxon>
    </lineage>
</organism>
<feature type="transmembrane region" description="Helical" evidence="5">
    <location>
        <begin position="72"/>
        <end position="90"/>
    </location>
</feature>
<feature type="transmembrane region" description="Helical" evidence="5">
    <location>
        <begin position="96"/>
        <end position="116"/>
    </location>
</feature>
<dbReference type="InterPro" id="IPR002781">
    <property type="entry name" value="TM_pro_TauE-like"/>
</dbReference>
<dbReference type="Proteomes" id="UP001500984">
    <property type="component" value="Unassembled WGS sequence"/>
</dbReference>
<feature type="transmembrane region" description="Helical" evidence="5">
    <location>
        <begin position="200"/>
        <end position="219"/>
    </location>
</feature>
<evidence type="ECO:0000313" key="6">
    <source>
        <dbReference type="EMBL" id="GAA2096541.1"/>
    </source>
</evidence>
<proteinExistence type="inferred from homology"/>
<evidence type="ECO:0000256" key="5">
    <source>
        <dbReference type="RuleBase" id="RU363041"/>
    </source>
</evidence>
<feature type="transmembrane region" description="Helical" evidence="5">
    <location>
        <begin position="35"/>
        <end position="60"/>
    </location>
</feature>
<accession>A0ABP5I9E5</accession>
<evidence type="ECO:0000256" key="3">
    <source>
        <dbReference type="ARBA" id="ARBA00022989"/>
    </source>
</evidence>
<keyword evidence="5" id="KW-1003">Cell membrane</keyword>
<keyword evidence="2 5" id="KW-0812">Transmembrane</keyword>
<comment type="subcellular location">
    <subcellularLocation>
        <location evidence="5">Cell membrane</location>
        <topology evidence="5">Multi-pass membrane protein</topology>
    </subcellularLocation>
    <subcellularLocation>
        <location evidence="1">Membrane</location>
        <topology evidence="1">Multi-pass membrane protein</topology>
    </subcellularLocation>
</comment>